<dbReference type="PANTHER" id="PTHR43731">
    <property type="entry name" value="RHOMBOID PROTEASE"/>
    <property type="match status" value="1"/>
</dbReference>
<keyword evidence="11" id="KW-1185">Reference proteome</keyword>
<dbReference type="OrthoDB" id="9807874at2"/>
<keyword evidence="6 8" id="KW-0472">Membrane</keyword>
<feature type="transmembrane region" description="Helical" evidence="8">
    <location>
        <begin position="85"/>
        <end position="104"/>
    </location>
</feature>
<evidence type="ECO:0000256" key="4">
    <source>
        <dbReference type="ARBA" id="ARBA00022801"/>
    </source>
</evidence>
<feature type="transmembrane region" description="Helical" evidence="8">
    <location>
        <begin position="279"/>
        <end position="301"/>
    </location>
</feature>
<gene>
    <name evidence="10" type="ORF">BF93_03905</name>
</gene>
<feature type="transmembrane region" description="Helical" evidence="8">
    <location>
        <begin position="162"/>
        <end position="181"/>
    </location>
</feature>
<protein>
    <submittedName>
        <fullName evidence="10">Membrane protein</fullName>
    </submittedName>
</protein>
<keyword evidence="3 8" id="KW-0812">Transmembrane</keyword>
<dbReference type="InterPro" id="IPR022764">
    <property type="entry name" value="Peptidase_S54_rhomboid_dom"/>
</dbReference>
<evidence type="ECO:0000256" key="6">
    <source>
        <dbReference type="ARBA" id="ARBA00023136"/>
    </source>
</evidence>
<keyword evidence="5 8" id="KW-1133">Transmembrane helix</keyword>
<evidence type="ECO:0000256" key="8">
    <source>
        <dbReference type="SAM" id="Phobius"/>
    </source>
</evidence>
<comment type="subcellular location">
    <subcellularLocation>
        <location evidence="1">Membrane</location>
        <topology evidence="1">Multi-pass membrane protein</topology>
    </subcellularLocation>
</comment>
<evidence type="ECO:0000256" key="5">
    <source>
        <dbReference type="ARBA" id="ARBA00022989"/>
    </source>
</evidence>
<feature type="transmembrane region" description="Helical" evidence="8">
    <location>
        <begin position="220"/>
        <end position="237"/>
    </location>
</feature>
<organism evidence="10 11">
    <name type="scientific">Brachybacterium phenoliresistens</name>
    <dbReference type="NCBI Taxonomy" id="396014"/>
    <lineage>
        <taxon>Bacteria</taxon>
        <taxon>Bacillati</taxon>
        <taxon>Actinomycetota</taxon>
        <taxon>Actinomycetes</taxon>
        <taxon>Micrococcales</taxon>
        <taxon>Dermabacteraceae</taxon>
        <taxon>Brachybacterium</taxon>
    </lineage>
</organism>
<dbReference type="InterPro" id="IPR035952">
    <property type="entry name" value="Rhomboid-like_sf"/>
</dbReference>
<dbReference type="HOGENOM" id="CLU_055068_2_1_11"/>
<comment type="similarity">
    <text evidence="2">Belongs to the peptidase S54 family.</text>
</comment>
<comment type="caution">
    <text evidence="10">The sequence shown here is derived from an EMBL/GenBank/DDBJ whole genome shotgun (WGS) entry which is preliminary data.</text>
</comment>
<evidence type="ECO:0000259" key="9">
    <source>
        <dbReference type="Pfam" id="PF01694"/>
    </source>
</evidence>
<dbReference type="InterPro" id="IPR050925">
    <property type="entry name" value="Rhomboid_protease_S54"/>
</dbReference>
<dbReference type="AlphaFoldDB" id="Z9JQ57"/>
<evidence type="ECO:0000256" key="3">
    <source>
        <dbReference type="ARBA" id="ARBA00022692"/>
    </source>
</evidence>
<reference evidence="10 11" key="1">
    <citation type="submission" date="2014-02" db="EMBL/GenBank/DDBJ databases">
        <title>Genome sequence of Brachybacterium phenoliresistens strain W13A50.</title>
        <authorList>
            <person name="Wang X."/>
        </authorList>
    </citation>
    <scope>NUCLEOTIDE SEQUENCE [LARGE SCALE GENOMIC DNA]</scope>
    <source>
        <strain evidence="10 11">W13A50</strain>
    </source>
</reference>
<evidence type="ECO:0000256" key="2">
    <source>
        <dbReference type="ARBA" id="ARBA00009045"/>
    </source>
</evidence>
<dbReference type="Proteomes" id="UP000023067">
    <property type="component" value="Unassembled WGS sequence"/>
</dbReference>
<dbReference type="PATRIC" id="fig|396014.3.peg.2813"/>
<feature type="region of interest" description="Disordered" evidence="7">
    <location>
        <begin position="1"/>
        <end position="22"/>
    </location>
</feature>
<evidence type="ECO:0000313" key="10">
    <source>
        <dbReference type="EMBL" id="EWS80334.1"/>
    </source>
</evidence>
<dbReference type="Pfam" id="PF01694">
    <property type="entry name" value="Rhomboid"/>
    <property type="match status" value="1"/>
</dbReference>
<dbReference type="PANTHER" id="PTHR43731:SF14">
    <property type="entry name" value="PRESENILIN-ASSOCIATED RHOMBOID-LIKE PROTEIN, MITOCHONDRIAL"/>
    <property type="match status" value="1"/>
</dbReference>
<evidence type="ECO:0000313" key="11">
    <source>
        <dbReference type="Proteomes" id="UP000023067"/>
    </source>
</evidence>
<dbReference type="STRING" id="396014.BF93_03905"/>
<feature type="transmembrane region" description="Helical" evidence="8">
    <location>
        <begin position="124"/>
        <end position="150"/>
    </location>
</feature>
<dbReference type="RefSeq" id="WP_038373485.1">
    <property type="nucleotide sequence ID" value="NZ_KK069999.1"/>
</dbReference>
<dbReference type="GO" id="GO:0004252">
    <property type="term" value="F:serine-type endopeptidase activity"/>
    <property type="evidence" value="ECO:0007669"/>
    <property type="project" value="InterPro"/>
</dbReference>
<feature type="transmembrane region" description="Helical" evidence="8">
    <location>
        <begin position="187"/>
        <end position="208"/>
    </location>
</feature>
<dbReference type="CDD" id="cd19756">
    <property type="entry name" value="Bbox2"/>
    <property type="match status" value="1"/>
</dbReference>
<evidence type="ECO:0000256" key="7">
    <source>
        <dbReference type="SAM" id="MobiDB-lite"/>
    </source>
</evidence>
<evidence type="ECO:0000256" key="1">
    <source>
        <dbReference type="ARBA" id="ARBA00004141"/>
    </source>
</evidence>
<name>Z9JQ57_9MICO</name>
<feature type="transmembrane region" description="Helical" evidence="8">
    <location>
        <begin position="243"/>
        <end position="259"/>
    </location>
</feature>
<sequence>MNRPSYGYNAADSSEPGEQPVCPRHPDQVTYVRCQRCDRPVCGQCQRPAAVGVLCVDCEHQLARQQRSTQPRNAMGGAARRSTPYVTYTVMALCALAFIGQNLAPDIVFQELAFAPFRALAMPWTFVTSGFLHGGIMHIVLNLWALWAVGQYLEQTMGHARYAGVYLVSVIAGHVAVLLFADPTSVAWMGATVGASGGIFGLFGSLFVVNRRMGAQATQVLVLIGLNLVITFTVPNISWQGHLGGLVLGTALTAAMFSLRPKAAPGADRTALARRAAAVHAAVIGAGLLLCVLIVVAKVMTVPQGYLVPIF</sequence>
<dbReference type="GO" id="GO:0016020">
    <property type="term" value="C:membrane"/>
    <property type="evidence" value="ECO:0007669"/>
    <property type="project" value="UniProtKB-SubCell"/>
</dbReference>
<accession>Z9JQ57</accession>
<keyword evidence="4" id="KW-0378">Hydrolase</keyword>
<proteinExistence type="inferred from homology"/>
<dbReference type="Gene3D" id="1.20.1540.10">
    <property type="entry name" value="Rhomboid-like"/>
    <property type="match status" value="1"/>
</dbReference>
<dbReference type="SUPFAM" id="SSF144091">
    <property type="entry name" value="Rhomboid-like"/>
    <property type="match status" value="1"/>
</dbReference>
<feature type="domain" description="Peptidase S54 rhomboid" evidence="9">
    <location>
        <begin position="123"/>
        <end position="257"/>
    </location>
</feature>
<dbReference type="eggNOG" id="COG0705">
    <property type="taxonomic scope" value="Bacteria"/>
</dbReference>
<dbReference type="EMBL" id="JDYK01000016">
    <property type="protein sequence ID" value="EWS80334.1"/>
    <property type="molecule type" value="Genomic_DNA"/>
</dbReference>